<dbReference type="Proteomes" id="UP000034920">
    <property type="component" value="Unassembled WGS sequence"/>
</dbReference>
<evidence type="ECO:0000259" key="1">
    <source>
        <dbReference type="Pfam" id="PF10102"/>
    </source>
</evidence>
<dbReference type="EMBL" id="LCCA01000036">
    <property type="protein sequence ID" value="KKS21017.1"/>
    <property type="molecule type" value="Genomic_DNA"/>
</dbReference>
<accession>A0A0G0X9F0</accession>
<protein>
    <recommendedName>
        <fullName evidence="1">DUF2341 domain-containing protein</fullName>
    </recommendedName>
</protein>
<feature type="domain" description="DUF2341" evidence="1">
    <location>
        <begin position="136"/>
        <end position="173"/>
    </location>
</feature>
<evidence type="ECO:0000313" key="3">
    <source>
        <dbReference type="Proteomes" id="UP000034920"/>
    </source>
</evidence>
<dbReference type="Gene3D" id="2.60.120.200">
    <property type="match status" value="1"/>
</dbReference>
<evidence type="ECO:0000313" key="2">
    <source>
        <dbReference type="EMBL" id="KKS21017.1"/>
    </source>
</evidence>
<dbReference type="InterPro" id="IPR018765">
    <property type="entry name" value="DUF2341"/>
</dbReference>
<dbReference type="SUPFAM" id="SSF49899">
    <property type="entry name" value="Concanavalin A-like lectins/glucanases"/>
    <property type="match status" value="1"/>
</dbReference>
<dbReference type="PATRIC" id="fig|1619103.3.peg.954"/>
<dbReference type="STRING" id="1619103.UU80_C0036G0004"/>
<organism evidence="2 3">
    <name type="scientific">candidate division WWE3 bacterium GW2011_GWA1_41_8</name>
    <dbReference type="NCBI Taxonomy" id="1619103"/>
    <lineage>
        <taxon>Bacteria</taxon>
        <taxon>Katanobacteria</taxon>
    </lineage>
</organism>
<dbReference type="AlphaFoldDB" id="A0A0G0X9F0"/>
<dbReference type="InterPro" id="IPR013320">
    <property type="entry name" value="ConA-like_dom_sf"/>
</dbReference>
<name>A0A0G0X9F0_UNCKA</name>
<sequence length="175" mass="19169">IQKATNRGTSVTIGAKLQAFLNNGLIGHWKMDETADNSCSNGVSDSCDSSGIGLDVPWSGDTNTTIGKFGSAVSLDGTDDRITISPSSDSWYNTDWLNRRKVTFNNSASAVDLTNFPVLVKLNSDRIDYSKTQGYGQDIRFTDSDGNTPLSYEIEKWDETGESIVWVKVPNIKRC</sequence>
<gene>
    <name evidence="2" type="ORF">UU80_C0036G0004</name>
</gene>
<reference evidence="2 3" key="1">
    <citation type="journal article" date="2015" name="Nature">
        <title>rRNA introns, odd ribosomes, and small enigmatic genomes across a large radiation of phyla.</title>
        <authorList>
            <person name="Brown C.T."/>
            <person name="Hug L.A."/>
            <person name="Thomas B.C."/>
            <person name="Sharon I."/>
            <person name="Castelle C.J."/>
            <person name="Singh A."/>
            <person name="Wilkins M.J."/>
            <person name="Williams K.H."/>
            <person name="Banfield J.F."/>
        </authorList>
    </citation>
    <scope>NUCLEOTIDE SEQUENCE [LARGE SCALE GENOMIC DNA]</scope>
</reference>
<comment type="caution">
    <text evidence="2">The sequence shown here is derived from an EMBL/GenBank/DDBJ whole genome shotgun (WGS) entry which is preliminary data.</text>
</comment>
<dbReference type="Pfam" id="PF10102">
    <property type="entry name" value="DUF2341"/>
    <property type="match status" value="1"/>
</dbReference>
<proteinExistence type="predicted"/>
<feature type="non-terminal residue" evidence="2">
    <location>
        <position position="1"/>
    </location>
</feature>